<organism evidence="2 3">
    <name type="scientific">Lentithecium fluviatile CBS 122367</name>
    <dbReference type="NCBI Taxonomy" id="1168545"/>
    <lineage>
        <taxon>Eukaryota</taxon>
        <taxon>Fungi</taxon>
        <taxon>Dikarya</taxon>
        <taxon>Ascomycota</taxon>
        <taxon>Pezizomycotina</taxon>
        <taxon>Dothideomycetes</taxon>
        <taxon>Pleosporomycetidae</taxon>
        <taxon>Pleosporales</taxon>
        <taxon>Massarineae</taxon>
        <taxon>Lentitheciaceae</taxon>
        <taxon>Lentithecium</taxon>
    </lineage>
</organism>
<sequence length="394" mass="43971">MPSVRLLIVATLLAFGGVDAKKNMVRVTKWVNEECDGHPMGGKQLELKEGKCHYLNGGSIRVHQHNKGKYNKWLLGDKECSVIVYDEPGCHGISKTDISVPEKFEDCFPLNNKASSLKFWCEDSPGWVTREFNTTTVLPRTSYSIDDNGRAHPTPYSTTITTSGQSLASYSLAARAEPTGNATLDARKHKYEEIPFWAKHPWTGSDICYTCWTKKKLNYGKIECRSGPKWDMSCSKAPPHVSATASSTIEATKTAEFFFTITNQFTGIRTALEAATTTNPQISTITNQVTGIRTARKAVTTTNPELEKRSRHTPVIVENPYVEGLLMCADAEWEKEGKVEKQEIRLQKFKELKKCKGKKAVYLGFYKPFTTSTTISYLTATSTLTTQPTWAPTP</sequence>
<evidence type="ECO:0000256" key="1">
    <source>
        <dbReference type="SAM" id="SignalP"/>
    </source>
</evidence>
<dbReference type="OrthoDB" id="3691081at2759"/>
<evidence type="ECO:0000313" key="2">
    <source>
        <dbReference type="EMBL" id="KAF2678135.1"/>
    </source>
</evidence>
<dbReference type="AlphaFoldDB" id="A0A6G1IJ23"/>
<accession>A0A6G1IJ23</accession>
<feature type="chain" id="PRO_5026054899" evidence="1">
    <location>
        <begin position="21"/>
        <end position="394"/>
    </location>
</feature>
<reference evidence="2" key="1">
    <citation type="journal article" date="2020" name="Stud. Mycol.">
        <title>101 Dothideomycetes genomes: a test case for predicting lifestyles and emergence of pathogens.</title>
        <authorList>
            <person name="Haridas S."/>
            <person name="Albert R."/>
            <person name="Binder M."/>
            <person name="Bloem J."/>
            <person name="Labutti K."/>
            <person name="Salamov A."/>
            <person name="Andreopoulos B."/>
            <person name="Baker S."/>
            <person name="Barry K."/>
            <person name="Bills G."/>
            <person name="Bluhm B."/>
            <person name="Cannon C."/>
            <person name="Castanera R."/>
            <person name="Culley D."/>
            <person name="Daum C."/>
            <person name="Ezra D."/>
            <person name="Gonzalez J."/>
            <person name="Henrissat B."/>
            <person name="Kuo A."/>
            <person name="Liang C."/>
            <person name="Lipzen A."/>
            <person name="Lutzoni F."/>
            <person name="Magnuson J."/>
            <person name="Mondo S."/>
            <person name="Nolan M."/>
            <person name="Ohm R."/>
            <person name="Pangilinan J."/>
            <person name="Park H.-J."/>
            <person name="Ramirez L."/>
            <person name="Alfaro M."/>
            <person name="Sun H."/>
            <person name="Tritt A."/>
            <person name="Yoshinaga Y."/>
            <person name="Zwiers L.-H."/>
            <person name="Turgeon B."/>
            <person name="Goodwin S."/>
            <person name="Spatafora J."/>
            <person name="Crous P."/>
            <person name="Grigoriev I."/>
        </authorList>
    </citation>
    <scope>NUCLEOTIDE SEQUENCE</scope>
    <source>
        <strain evidence="2">CBS 122367</strain>
    </source>
</reference>
<name>A0A6G1IJ23_9PLEO</name>
<feature type="signal peptide" evidence="1">
    <location>
        <begin position="1"/>
        <end position="20"/>
    </location>
</feature>
<keyword evidence="1" id="KW-0732">Signal</keyword>
<dbReference type="EMBL" id="MU005614">
    <property type="protein sequence ID" value="KAF2678135.1"/>
    <property type="molecule type" value="Genomic_DNA"/>
</dbReference>
<dbReference type="Proteomes" id="UP000799291">
    <property type="component" value="Unassembled WGS sequence"/>
</dbReference>
<proteinExistence type="predicted"/>
<keyword evidence="3" id="KW-1185">Reference proteome</keyword>
<gene>
    <name evidence="2" type="ORF">K458DRAFT_436048</name>
</gene>
<protein>
    <submittedName>
        <fullName evidence="2">Uncharacterized protein</fullName>
    </submittedName>
</protein>
<evidence type="ECO:0000313" key="3">
    <source>
        <dbReference type="Proteomes" id="UP000799291"/>
    </source>
</evidence>